<comment type="caution">
    <text evidence="2">The sequence shown here is derived from an EMBL/GenBank/DDBJ whole genome shotgun (WGS) entry which is preliminary data.</text>
</comment>
<name>A0A8J2MFV1_COTCN</name>
<dbReference type="PANTHER" id="PTHR21364">
    <property type="entry name" value="GENERAL ODORANT-BINDING PROTEIN 19A"/>
    <property type="match status" value="1"/>
</dbReference>
<proteinExistence type="predicted"/>
<sequence>MHRFAVVLVFAAVIVTEAAVTPEDLVKFGRARRDCDRSAPVDSSIIDRVISGEMINDRQFFCHAACIVKELGLVNADGSLMIDKAVSKIPEGLPNRDAIVNAANECGTKMAADPCDTAQMIFNCFHEKNVPSLLMG</sequence>
<dbReference type="GO" id="GO:0005549">
    <property type="term" value="F:odorant binding"/>
    <property type="evidence" value="ECO:0007669"/>
    <property type="project" value="InterPro"/>
</dbReference>
<feature type="chain" id="PRO_5035153160" evidence="1">
    <location>
        <begin position="19"/>
        <end position="136"/>
    </location>
</feature>
<evidence type="ECO:0000256" key="1">
    <source>
        <dbReference type="SAM" id="SignalP"/>
    </source>
</evidence>
<keyword evidence="1" id="KW-0732">Signal</keyword>
<dbReference type="CDD" id="cd23992">
    <property type="entry name" value="PBP_GOBP"/>
    <property type="match status" value="1"/>
</dbReference>
<dbReference type="SUPFAM" id="SSF47565">
    <property type="entry name" value="Insect pheromone/odorant-binding proteins"/>
    <property type="match status" value="1"/>
</dbReference>
<accession>A0A8J2MFV1</accession>
<dbReference type="EMBL" id="CAJNRD030001117">
    <property type="protein sequence ID" value="CAG5078128.1"/>
    <property type="molecule type" value="Genomic_DNA"/>
</dbReference>
<evidence type="ECO:0000313" key="2">
    <source>
        <dbReference type="EMBL" id="CAG5078128.1"/>
    </source>
</evidence>
<dbReference type="AlphaFoldDB" id="A0A8J2MFV1"/>
<organism evidence="2 3">
    <name type="scientific">Cotesia congregata</name>
    <name type="common">Parasitoid wasp</name>
    <name type="synonym">Apanteles congregatus</name>
    <dbReference type="NCBI Taxonomy" id="51543"/>
    <lineage>
        <taxon>Eukaryota</taxon>
        <taxon>Metazoa</taxon>
        <taxon>Ecdysozoa</taxon>
        <taxon>Arthropoda</taxon>
        <taxon>Hexapoda</taxon>
        <taxon>Insecta</taxon>
        <taxon>Pterygota</taxon>
        <taxon>Neoptera</taxon>
        <taxon>Endopterygota</taxon>
        <taxon>Hymenoptera</taxon>
        <taxon>Apocrita</taxon>
        <taxon>Ichneumonoidea</taxon>
        <taxon>Braconidae</taxon>
        <taxon>Microgastrinae</taxon>
        <taxon>Cotesia</taxon>
    </lineage>
</organism>
<dbReference type="Proteomes" id="UP000786811">
    <property type="component" value="Unassembled WGS sequence"/>
</dbReference>
<reference evidence="2" key="1">
    <citation type="submission" date="2021-04" db="EMBL/GenBank/DDBJ databases">
        <authorList>
            <person name="Chebbi M.A.C M."/>
        </authorList>
    </citation>
    <scope>NUCLEOTIDE SEQUENCE</scope>
</reference>
<dbReference type="Gene3D" id="1.10.238.20">
    <property type="entry name" value="Pheromone/general odorant binding protein domain"/>
    <property type="match status" value="1"/>
</dbReference>
<keyword evidence="3" id="KW-1185">Reference proteome</keyword>
<dbReference type="InterPro" id="IPR036728">
    <property type="entry name" value="PBP_GOBP_sf"/>
</dbReference>
<dbReference type="OrthoDB" id="7665616at2759"/>
<dbReference type="Pfam" id="PF01395">
    <property type="entry name" value="PBP_GOBP"/>
    <property type="match status" value="1"/>
</dbReference>
<feature type="signal peptide" evidence="1">
    <location>
        <begin position="1"/>
        <end position="18"/>
    </location>
</feature>
<evidence type="ECO:0000313" key="3">
    <source>
        <dbReference type="Proteomes" id="UP000786811"/>
    </source>
</evidence>
<dbReference type="PANTHER" id="PTHR21364:SF2">
    <property type="entry name" value="GENERAL ODORANT-BINDING PROTEIN 19A"/>
    <property type="match status" value="1"/>
</dbReference>
<gene>
    <name evidence="2" type="ORF">HICCMSTLAB_LOCUS2653</name>
</gene>
<protein>
    <submittedName>
        <fullName evidence="2">Odorant binding protein 31.5419</fullName>
    </submittedName>
</protein>
<dbReference type="InterPro" id="IPR006170">
    <property type="entry name" value="PBP/GOBP"/>
</dbReference>
<dbReference type="SMART" id="SM00708">
    <property type="entry name" value="PhBP"/>
    <property type="match status" value="1"/>
</dbReference>